<dbReference type="EMBL" id="CAADRP010000313">
    <property type="protein sequence ID" value="VFU26510.1"/>
    <property type="molecule type" value="Genomic_DNA"/>
</dbReference>
<evidence type="ECO:0000313" key="2">
    <source>
        <dbReference type="EMBL" id="VFU26510.1"/>
    </source>
</evidence>
<dbReference type="AlphaFoldDB" id="A0A6N2KEB2"/>
<gene>
    <name evidence="2" type="ORF">SVIM_LOCUS71211</name>
</gene>
<feature type="region of interest" description="Disordered" evidence="1">
    <location>
        <begin position="98"/>
        <end position="139"/>
    </location>
</feature>
<evidence type="ECO:0000256" key="1">
    <source>
        <dbReference type="SAM" id="MobiDB-lite"/>
    </source>
</evidence>
<protein>
    <submittedName>
        <fullName evidence="2">Uncharacterized protein</fullName>
    </submittedName>
</protein>
<feature type="compositionally biased region" description="Polar residues" evidence="1">
    <location>
        <begin position="111"/>
        <end position="123"/>
    </location>
</feature>
<reference evidence="2" key="1">
    <citation type="submission" date="2019-03" db="EMBL/GenBank/DDBJ databases">
        <authorList>
            <person name="Mank J."/>
            <person name="Almeida P."/>
        </authorList>
    </citation>
    <scope>NUCLEOTIDE SEQUENCE</scope>
    <source>
        <strain evidence="2">78183</strain>
    </source>
</reference>
<proteinExistence type="predicted"/>
<sequence length="253" mass="28488">MFLVFSNMESTVSGNDERWSSDKPGAVQNLGEILDCSKMQVAALQLQSCSSREKTFKLLKSPASICKHKDGDGLRFLGGIGKGLRGTDAMKEQRREMHRLTNGKNLPPESKISQTNSSGANDCSDSSESKQVEQVSEGGKMKNLSERLKILEEETEPLKQEIFQHMEERKKVLAEIYQQFQTIHHRLQFENQVREEGSLHDGSSIVKFLRVSCSDVGAQHDLHMVLFLSPVKTMSFRECDCSSHSLLEDPVFH</sequence>
<accession>A0A6N2KEB2</accession>
<organism evidence="2">
    <name type="scientific">Salix viminalis</name>
    <name type="common">Common osier</name>
    <name type="synonym">Basket willow</name>
    <dbReference type="NCBI Taxonomy" id="40686"/>
    <lineage>
        <taxon>Eukaryota</taxon>
        <taxon>Viridiplantae</taxon>
        <taxon>Streptophyta</taxon>
        <taxon>Embryophyta</taxon>
        <taxon>Tracheophyta</taxon>
        <taxon>Spermatophyta</taxon>
        <taxon>Magnoliopsida</taxon>
        <taxon>eudicotyledons</taxon>
        <taxon>Gunneridae</taxon>
        <taxon>Pentapetalae</taxon>
        <taxon>rosids</taxon>
        <taxon>fabids</taxon>
        <taxon>Malpighiales</taxon>
        <taxon>Salicaceae</taxon>
        <taxon>Saliceae</taxon>
        <taxon>Salix</taxon>
    </lineage>
</organism>
<name>A0A6N2KEB2_SALVM</name>